<proteinExistence type="predicted"/>
<name>A0ABV0BRZ2_9SPHI</name>
<accession>A0ABV0BRZ2</accession>
<keyword evidence="2" id="KW-1185">Reference proteome</keyword>
<organism evidence="1 2">
    <name type="scientific">Sphingobacterium kitahiroshimense</name>
    <dbReference type="NCBI Taxonomy" id="470446"/>
    <lineage>
        <taxon>Bacteria</taxon>
        <taxon>Pseudomonadati</taxon>
        <taxon>Bacteroidota</taxon>
        <taxon>Sphingobacteriia</taxon>
        <taxon>Sphingobacteriales</taxon>
        <taxon>Sphingobacteriaceae</taxon>
        <taxon>Sphingobacterium</taxon>
    </lineage>
</organism>
<comment type="caution">
    <text evidence="1">The sequence shown here is derived from an EMBL/GenBank/DDBJ whole genome shotgun (WGS) entry which is preliminary data.</text>
</comment>
<evidence type="ECO:0008006" key="3">
    <source>
        <dbReference type="Google" id="ProtNLM"/>
    </source>
</evidence>
<reference evidence="1 2" key="1">
    <citation type="submission" date="2024-04" db="EMBL/GenBank/DDBJ databases">
        <title>WGS of bacteria from Torrens River.</title>
        <authorList>
            <person name="Wyrsch E.R."/>
            <person name="Drigo B."/>
        </authorList>
    </citation>
    <scope>NUCLEOTIDE SEQUENCE [LARGE SCALE GENOMIC DNA]</scope>
    <source>
        <strain evidence="1 2">TWI391</strain>
    </source>
</reference>
<gene>
    <name evidence="1" type="ORF">ABE541_03710</name>
</gene>
<protein>
    <recommendedName>
        <fullName evidence="3">Helix-turn-helix domain-containing protein</fullName>
    </recommendedName>
</protein>
<dbReference type="RefSeq" id="WP_346580641.1">
    <property type="nucleotide sequence ID" value="NZ_JBDJNQ010000001.1"/>
</dbReference>
<dbReference type="Proteomes" id="UP001409291">
    <property type="component" value="Unassembled WGS sequence"/>
</dbReference>
<sequence>MGISAVSRLTEPIMFFYESTPVSRESSYCFVSHVTSSNFKIHYHLSHHPVFAEKELHGKIDRLLLLLECPQNEDEYAGLVGTMCTREAAEFIAISKRTFERRVKEGAIRPIAKNMKKNQFLKRDVVRLYIAYRGYKPPHLP</sequence>
<dbReference type="EMBL" id="JBDJNQ010000001">
    <property type="protein sequence ID" value="MEN5376359.1"/>
    <property type="molecule type" value="Genomic_DNA"/>
</dbReference>
<evidence type="ECO:0000313" key="2">
    <source>
        <dbReference type="Proteomes" id="UP001409291"/>
    </source>
</evidence>
<evidence type="ECO:0000313" key="1">
    <source>
        <dbReference type="EMBL" id="MEN5376359.1"/>
    </source>
</evidence>